<dbReference type="AlphaFoldDB" id="A0A1U8LUW3"/>
<organism evidence="2 3">
    <name type="scientific">Gossypium hirsutum</name>
    <name type="common">Upland cotton</name>
    <name type="synonym">Gossypium mexicanum</name>
    <dbReference type="NCBI Taxonomy" id="3635"/>
    <lineage>
        <taxon>Eukaryota</taxon>
        <taxon>Viridiplantae</taxon>
        <taxon>Streptophyta</taxon>
        <taxon>Embryophyta</taxon>
        <taxon>Tracheophyta</taxon>
        <taxon>Spermatophyta</taxon>
        <taxon>Magnoliopsida</taxon>
        <taxon>eudicotyledons</taxon>
        <taxon>Gunneridae</taxon>
        <taxon>Pentapetalae</taxon>
        <taxon>rosids</taxon>
        <taxon>malvids</taxon>
        <taxon>Malvales</taxon>
        <taxon>Malvaceae</taxon>
        <taxon>Malvoideae</taxon>
        <taxon>Gossypium</taxon>
    </lineage>
</organism>
<gene>
    <name evidence="3" type="primary">LOC107931048</name>
</gene>
<dbReference type="Proteomes" id="UP000818029">
    <property type="component" value="Chromosome A12"/>
</dbReference>
<reference evidence="2" key="1">
    <citation type="journal article" date="2020" name="Nat. Genet.">
        <title>Genomic diversifications of five Gossypium allopolyploid species and their impact on cotton improvement.</title>
        <authorList>
            <person name="Chen Z.J."/>
            <person name="Sreedasyam A."/>
            <person name="Ando A."/>
            <person name="Song Q."/>
            <person name="De Santiago L.M."/>
            <person name="Hulse-Kemp A.M."/>
            <person name="Ding M."/>
            <person name="Ye W."/>
            <person name="Kirkbride R.C."/>
            <person name="Jenkins J."/>
            <person name="Plott C."/>
            <person name="Lovell J."/>
            <person name="Lin Y.M."/>
            <person name="Vaughn R."/>
            <person name="Liu B."/>
            <person name="Simpson S."/>
            <person name="Scheffler B.E."/>
            <person name="Wen L."/>
            <person name="Saski C.A."/>
            <person name="Grover C.E."/>
            <person name="Hu G."/>
            <person name="Conover J.L."/>
            <person name="Carlson J.W."/>
            <person name="Shu S."/>
            <person name="Boston L.B."/>
            <person name="Williams M."/>
            <person name="Peterson D.G."/>
            <person name="McGee K."/>
            <person name="Jones D.C."/>
            <person name="Wendel J.F."/>
            <person name="Stelly D.M."/>
            <person name="Grimwood J."/>
            <person name="Schmutz J."/>
        </authorList>
    </citation>
    <scope>NUCLEOTIDE SEQUENCE [LARGE SCALE GENOMIC DNA]</scope>
    <source>
        <strain evidence="2">cv. TM-1</strain>
    </source>
</reference>
<keyword evidence="2" id="KW-1185">Reference proteome</keyword>
<evidence type="ECO:0000313" key="2">
    <source>
        <dbReference type="Proteomes" id="UP000818029"/>
    </source>
</evidence>
<dbReference type="OrthoDB" id="1938864at2759"/>
<feature type="region of interest" description="Disordered" evidence="1">
    <location>
        <begin position="155"/>
        <end position="181"/>
    </location>
</feature>
<dbReference type="GeneID" id="107931048"/>
<protein>
    <recommendedName>
        <fullName evidence="4">Hydroxyproline-rich glycoprotein family protein</fullName>
    </recommendedName>
</protein>
<dbReference type="PANTHER" id="PTHR37767">
    <property type="entry name" value="HYDROXYPROLINE-RICH GLYCOPROTEIN FAMILY PROTEIN"/>
    <property type="match status" value="1"/>
</dbReference>
<dbReference type="RefSeq" id="XP_016718317.1">
    <property type="nucleotide sequence ID" value="XM_016862828.2"/>
</dbReference>
<dbReference type="PANTHER" id="PTHR37767:SF1">
    <property type="entry name" value="HYDROXYPROLINE-RICH GLYCOPROTEIN FAMILY PROTEIN"/>
    <property type="match status" value="1"/>
</dbReference>
<proteinExistence type="predicted"/>
<dbReference type="PaxDb" id="3635-A0A1U8LUW3"/>
<sequence>MAEMKAEGHAKKRTIRLPPSVPFLWEVRPGIAKKDWKPEASSISRVLPPPTPIKFIASIPFNWEEKPGTPLPSFLQPAVEPMGVQLSATLITLPPPPVYSPAYFNGCNSNDDQGDNIEAFGFETDDSFSSASSILENSSLAASTVVSTIVPEQKTYQIDNDSDHPEIPSSPTSETDSTSSYATGASSLVGASFLECLFPLLPPNAGFLEKVRYPDEESQTAQNNFDRESNNTVIIRKPPTLGELIMMSRRRSYQRKAAQIREKNISMEFLKERRAPGCCIFGTGIKIIEGSQLKKFQKRLKFF</sequence>
<evidence type="ECO:0000313" key="3">
    <source>
        <dbReference type="RefSeq" id="XP_016718317.1"/>
    </source>
</evidence>
<feature type="compositionally biased region" description="Low complexity" evidence="1">
    <location>
        <begin position="167"/>
        <end position="180"/>
    </location>
</feature>
<reference evidence="3" key="2">
    <citation type="submission" date="2025-08" db="UniProtKB">
        <authorList>
            <consortium name="RefSeq"/>
        </authorList>
    </citation>
    <scope>IDENTIFICATION</scope>
</reference>
<name>A0A1U8LUW3_GOSHI</name>
<dbReference type="KEGG" id="ghi:107931048"/>
<evidence type="ECO:0000256" key="1">
    <source>
        <dbReference type="SAM" id="MobiDB-lite"/>
    </source>
</evidence>
<accession>A0A1U8LUW3</accession>
<evidence type="ECO:0008006" key="4">
    <source>
        <dbReference type="Google" id="ProtNLM"/>
    </source>
</evidence>